<protein>
    <recommendedName>
        <fullName evidence="12">Cadherin domain-containing protein</fullName>
    </recommendedName>
</protein>
<keyword evidence="4 9" id="KW-0106">Calcium</keyword>
<feature type="transmembrane region" description="Helical" evidence="11">
    <location>
        <begin position="813"/>
        <end position="838"/>
    </location>
</feature>
<dbReference type="InterPro" id="IPR002126">
    <property type="entry name" value="Cadherin-like_dom"/>
</dbReference>
<keyword evidence="5" id="KW-0130">Cell adhesion</keyword>
<feature type="region of interest" description="Disordered" evidence="10">
    <location>
        <begin position="939"/>
        <end position="963"/>
    </location>
</feature>
<keyword evidence="6 11" id="KW-1133">Transmembrane helix</keyword>
<feature type="compositionally biased region" description="Polar residues" evidence="10">
    <location>
        <begin position="1014"/>
        <end position="1038"/>
    </location>
</feature>
<dbReference type="Pfam" id="PF08266">
    <property type="entry name" value="Cadherin_2"/>
    <property type="match status" value="1"/>
</dbReference>
<feature type="domain" description="Cadherin" evidence="12">
    <location>
        <begin position="701"/>
        <end position="792"/>
    </location>
</feature>
<sequence length="1084" mass="125769">MDTSGFRQTRTHLAPVPGLRLSYISCDPIELSEIIIPEHTPSGHLLLTLNSSSTKQRYSYRFVNNNDRELQQYFSLNSSTGQLHITNDIDREKLCTHRYTKCKFLLKIFELFHETLYHIPILIDDVNDHQPIFPYESKLIQLHISENSPPYQSKLFIQQAYDQDQIDNQKQLQYQLKDIDKTFPFRLETNVDVSNRLALVLIQPLDRERIDSYNCTLHVIDTAGHYEQLHITIIIDDVNDQSPIFESDTYSVELSESTSINTTILQVQAHDADIGLNGELTYDFTDASKQFSNTFSIDKYSGLIYLHSSLDYEQRSSYIFYIQARDSGKEPRSSQTLVNITILDENDCSPKINFRFLPEITYNPSKDLIEISETYPIDKFFAQIIVTDDDSSYRGQTRLWFEIIDEHKDNDQLFYLYQIDNSTYFFNRTKQFDYELQQWHRLIFYAQDFDPKKPLQTSQILTIHVLDENDNEPKFIHSFYHLKIDENNEENTFLAQIQAFDPDSGENGRLTYEILTNETSFPFYINENTGMLYCSKSLDREKRDRYDFFIVAHDHGSPISLSSKVHTRIDINDLNDNKPKFIHDKYEFSIEENSNPLEPIGFIRAYDYDLNNKLIYLIENENESKYPFQINQNGELTARYSIDREIQDVYIFNVTVTDGFYTTTVPVTIKILDINDCVPQWKKPQENDTVVIMNKDRITIGTTIITFEAIDDDDKTNGNGLISYSIKEIQPLENDFLTLLNTGELILNSTPLSKRYRLLICAQDNGKFIQHSSFIQFYLLISDNNTNGSSLFNEFNHKDSLLKINSLSTTKRVLLLTTIFISLAIILGFIVCIILILICRYRRQKYLYYIKCKAAQAVVNNSNHSHDATMIIVENRLTNFDEKNSSSNSSKLSLENLHQKRLIDHSSSPSYTGANIYTQNHHHNEVSSTIKLNQTTSDYYSNSSKHEEDVDEWTDEQQQQKSVVDNNNPWSIEKILYPDWLYKGSKTTPTTKKNFNTSTFIDINSYRTFEINGSTTSSCSNGRRTMSSSLTSNGQPSPKQVRFGCQQQIVEQTRSYPHLSTTIRQLRAGTTATVLQNDAHDTFI</sequence>
<dbReference type="SMART" id="SM00112">
    <property type="entry name" value="CA"/>
    <property type="match status" value="7"/>
</dbReference>
<evidence type="ECO:0000259" key="12">
    <source>
        <dbReference type="PROSITE" id="PS50268"/>
    </source>
</evidence>
<evidence type="ECO:0000256" key="5">
    <source>
        <dbReference type="ARBA" id="ARBA00022889"/>
    </source>
</evidence>
<dbReference type="GO" id="GO:0005509">
    <property type="term" value="F:calcium ion binding"/>
    <property type="evidence" value="ECO:0007669"/>
    <property type="project" value="UniProtKB-UniRule"/>
</dbReference>
<accession>A0A818HSM6</accession>
<feature type="domain" description="Cadherin" evidence="12">
    <location>
        <begin position="28"/>
        <end position="133"/>
    </location>
</feature>
<dbReference type="FunFam" id="2.60.40.60:FF:000015">
    <property type="entry name" value="FAT atypical cadherin 1"/>
    <property type="match status" value="1"/>
</dbReference>
<dbReference type="FunFam" id="2.60.40.60:FF:000020">
    <property type="entry name" value="Dachsous cadherin-related 1b"/>
    <property type="match status" value="1"/>
</dbReference>
<evidence type="ECO:0000256" key="1">
    <source>
        <dbReference type="ARBA" id="ARBA00004167"/>
    </source>
</evidence>
<dbReference type="PROSITE" id="PS00232">
    <property type="entry name" value="CADHERIN_1"/>
    <property type="match status" value="3"/>
</dbReference>
<dbReference type="InterPro" id="IPR020894">
    <property type="entry name" value="Cadherin_CS"/>
</dbReference>
<dbReference type="InterPro" id="IPR050174">
    <property type="entry name" value="Protocadherin/Cadherin-CA"/>
</dbReference>
<dbReference type="AlphaFoldDB" id="A0A818HSM6"/>
<evidence type="ECO:0000256" key="2">
    <source>
        <dbReference type="ARBA" id="ARBA00022692"/>
    </source>
</evidence>
<organism evidence="13 14">
    <name type="scientific">Adineta steineri</name>
    <dbReference type="NCBI Taxonomy" id="433720"/>
    <lineage>
        <taxon>Eukaryota</taxon>
        <taxon>Metazoa</taxon>
        <taxon>Spiralia</taxon>
        <taxon>Gnathifera</taxon>
        <taxon>Rotifera</taxon>
        <taxon>Eurotatoria</taxon>
        <taxon>Bdelloidea</taxon>
        <taxon>Adinetida</taxon>
        <taxon>Adinetidae</taxon>
        <taxon>Adineta</taxon>
    </lineage>
</organism>
<dbReference type="Gene3D" id="2.60.40.60">
    <property type="entry name" value="Cadherins"/>
    <property type="match status" value="7"/>
</dbReference>
<dbReference type="Pfam" id="PF00028">
    <property type="entry name" value="Cadherin"/>
    <property type="match status" value="3"/>
</dbReference>
<keyword evidence="7 11" id="KW-0472">Membrane</keyword>
<evidence type="ECO:0000256" key="7">
    <source>
        <dbReference type="ARBA" id="ARBA00023136"/>
    </source>
</evidence>
<name>A0A818HSM6_9BILA</name>
<dbReference type="PANTHER" id="PTHR24028">
    <property type="entry name" value="CADHERIN-87A"/>
    <property type="match status" value="1"/>
</dbReference>
<dbReference type="SUPFAM" id="SSF49313">
    <property type="entry name" value="Cadherin-like"/>
    <property type="match status" value="7"/>
</dbReference>
<evidence type="ECO:0000313" key="14">
    <source>
        <dbReference type="Proteomes" id="UP000663881"/>
    </source>
</evidence>
<dbReference type="InterPro" id="IPR015919">
    <property type="entry name" value="Cadherin-like_sf"/>
</dbReference>
<keyword evidence="2 11" id="KW-0812">Transmembrane</keyword>
<dbReference type="Proteomes" id="UP000663881">
    <property type="component" value="Unassembled WGS sequence"/>
</dbReference>
<comment type="subcellular location">
    <subcellularLocation>
        <location evidence="1">Membrane</location>
        <topology evidence="1">Single-pass membrane protein</topology>
    </subcellularLocation>
</comment>
<comment type="caution">
    <text evidence="13">The sequence shown here is derived from an EMBL/GenBank/DDBJ whole genome shotgun (WGS) entry which is preliminary data.</text>
</comment>
<dbReference type="GO" id="GO:0005886">
    <property type="term" value="C:plasma membrane"/>
    <property type="evidence" value="ECO:0007669"/>
    <property type="project" value="InterPro"/>
</dbReference>
<dbReference type="CDD" id="cd11304">
    <property type="entry name" value="Cadherin_repeat"/>
    <property type="match status" value="6"/>
</dbReference>
<evidence type="ECO:0000256" key="8">
    <source>
        <dbReference type="ARBA" id="ARBA00023180"/>
    </source>
</evidence>
<dbReference type="PRINTS" id="PR00205">
    <property type="entry name" value="CADHERIN"/>
</dbReference>
<evidence type="ECO:0000256" key="10">
    <source>
        <dbReference type="SAM" id="MobiDB-lite"/>
    </source>
</evidence>
<evidence type="ECO:0000256" key="11">
    <source>
        <dbReference type="SAM" id="Phobius"/>
    </source>
</evidence>
<evidence type="ECO:0000256" key="9">
    <source>
        <dbReference type="PROSITE-ProRule" id="PRU00043"/>
    </source>
</evidence>
<dbReference type="PANTHER" id="PTHR24028:SF146">
    <property type="entry name" value="CADHERIN 96CB, ISOFORM D-RELATED"/>
    <property type="match status" value="1"/>
</dbReference>
<evidence type="ECO:0000256" key="3">
    <source>
        <dbReference type="ARBA" id="ARBA00022737"/>
    </source>
</evidence>
<gene>
    <name evidence="13" type="ORF">OKA104_LOCUS1929</name>
</gene>
<feature type="region of interest" description="Disordered" evidence="10">
    <location>
        <begin position="1014"/>
        <end position="1040"/>
    </location>
</feature>
<dbReference type="GO" id="GO:0007156">
    <property type="term" value="P:homophilic cell adhesion via plasma membrane adhesion molecules"/>
    <property type="evidence" value="ECO:0007669"/>
    <property type="project" value="InterPro"/>
</dbReference>
<feature type="domain" description="Cadherin" evidence="12">
    <location>
        <begin position="363"/>
        <end position="475"/>
    </location>
</feature>
<evidence type="ECO:0000256" key="4">
    <source>
        <dbReference type="ARBA" id="ARBA00022837"/>
    </source>
</evidence>
<evidence type="ECO:0000313" key="13">
    <source>
        <dbReference type="EMBL" id="CAF3508934.1"/>
    </source>
</evidence>
<reference evidence="13" key="1">
    <citation type="submission" date="2021-02" db="EMBL/GenBank/DDBJ databases">
        <authorList>
            <person name="Nowell W R."/>
        </authorList>
    </citation>
    <scope>NUCLEOTIDE SEQUENCE</scope>
</reference>
<dbReference type="PROSITE" id="PS50268">
    <property type="entry name" value="CADHERIN_2"/>
    <property type="match status" value="7"/>
</dbReference>
<feature type="domain" description="Cadherin" evidence="12">
    <location>
        <begin position="582"/>
        <end position="681"/>
    </location>
</feature>
<proteinExistence type="predicted"/>
<dbReference type="InterPro" id="IPR013164">
    <property type="entry name" value="Cadherin_N"/>
</dbReference>
<evidence type="ECO:0000256" key="6">
    <source>
        <dbReference type="ARBA" id="ARBA00022989"/>
    </source>
</evidence>
<dbReference type="EMBL" id="CAJOAY010000050">
    <property type="protein sequence ID" value="CAF3508934.1"/>
    <property type="molecule type" value="Genomic_DNA"/>
</dbReference>
<keyword evidence="3" id="KW-0677">Repeat</keyword>
<feature type="domain" description="Cadherin" evidence="12">
    <location>
        <begin position="136"/>
        <end position="245"/>
    </location>
</feature>
<feature type="domain" description="Cadherin" evidence="12">
    <location>
        <begin position="476"/>
        <end position="581"/>
    </location>
</feature>
<feature type="domain" description="Cadherin" evidence="12">
    <location>
        <begin position="246"/>
        <end position="352"/>
    </location>
</feature>
<keyword evidence="8" id="KW-0325">Glycoprotein</keyword>